<name>A0AAD2HWN8_9AGAR</name>
<evidence type="ECO:0000313" key="3">
    <source>
        <dbReference type="Proteomes" id="UP001295794"/>
    </source>
</evidence>
<dbReference type="AlphaFoldDB" id="A0AAD2HWN8"/>
<reference evidence="2" key="1">
    <citation type="submission" date="2023-11" db="EMBL/GenBank/DDBJ databases">
        <authorList>
            <person name="De Vega J J."/>
            <person name="De Vega J J."/>
        </authorList>
    </citation>
    <scope>NUCLEOTIDE SEQUENCE</scope>
</reference>
<dbReference type="Proteomes" id="UP001295794">
    <property type="component" value="Unassembled WGS sequence"/>
</dbReference>
<sequence>MNQKLSHIVTKTQAVMKVQPARNSRSSREEEEEDAIVVVIAESEMVLEIGVTRNKGSPGGEKNGSERRKMEEKRKSALRVIPISRVADLHVGFV</sequence>
<evidence type="ECO:0000313" key="2">
    <source>
        <dbReference type="EMBL" id="CAK5282530.1"/>
    </source>
</evidence>
<keyword evidence="3" id="KW-1185">Reference proteome</keyword>
<dbReference type="EMBL" id="CAVNYO010000455">
    <property type="protein sequence ID" value="CAK5282530.1"/>
    <property type="molecule type" value="Genomic_DNA"/>
</dbReference>
<proteinExistence type="predicted"/>
<organism evidence="2 3">
    <name type="scientific">Mycena citricolor</name>
    <dbReference type="NCBI Taxonomy" id="2018698"/>
    <lineage>
        <taxon>Eukaryota</taxon>
        <taxon>Fungi</taxon>
        <taxon>Dikarya</taxon>
        <taxon>Basidiomycota</taxon>
        <taxon>Agaricomycotina</taxon>
        <taxon>Agaricomycetes</taxon>
        <taxon>Agaricomycetidae</taxon>
        <taxon>Agaricales</taxon>
        <taxon>Marasmiineae</taxon>
        <taxon>Mycenaceae</taxon>
        <taxon>Mycena</taxon>
    </lineage>
</organism>
<accession>A0AAD2HWN8</accession>
<feature type="compositionally biased region" description="Basic and acidic residues" evidence="1">
    <location>
        <begin position="63"/>
        <end position="75"/>
    </location>
</feature>
<protein>
    <submittedName>
        <fullName evidence="2">Uncharacterized protein</fullName>
    </submittedName>
</protein>
<evidence type="ECO:0000256" key="1">
    <source>
        <dbReference type="SAM" id="MobiDB-lite"/>
    </source>
</evidence>
<feature type="region of interest" description="Disordered" evidence="1">
    <location>
        <begin position="51"/>
        <end position="75"/>
    </location>
</feature>
<comment type="caution">
    <text evidence="2">The sequence shown here is derived from an EMBL/GenBank/DDBJ whole genome shotgun (WGS) entry which is preliminary data.</text>
</comment>
<gene>
    <name evidence="2" type="ORF">MYCIT1_LOCUS34338</name>
</gene>